<keyword evidence="4" id="KW-0804">Transcription</keyword>
<gene>
    <name evidence="5" type="ORF">DCP75_13425</name>
</gene>
<dbReference type="EMBL" id="DMND01000181">
    <property type="protein sequence ID" value="HAN28698.1"/>
    <property type="molecule type" value="Genomic_DNA"/>
</dbReference>
<name>A0A3C1KQD5_9GAMM</name>
<dbReference type="Pfam" id="PF03965">
    <property type="entry name" value="Penicillinase_R"/>
    <property type="match status" value="1"/>
</dbReference>
<keyword evidence="2" id="KW-0805">Transcription regulation</keyword>
<dbReference type="InterPro" id="IPR005650">
    <property type="entry name" value="BlaI_family"/>
</dbReference>
<organism evidence="5 6">
    <name type="scientific">Haliea salexigens</name>
    <dbReference type="NCBI Taxonomy" id="287487"/>
    <lineage>
        <taxon>Bacteria</taxon>
        <taxon>Pseudomonadati</taxon>
        <taxon>Pseudomonadota</taxon>
        <taxon>Gammaproteobacteria</taxon>
        <taxon>Cellvibrionales</taxon>
        <taxon>Halieaceae</taxon>
        <taxon>Haliea</taxon>
    </lineage>
</organism>
<keyword evidence="3" id="KW-0238">DNA-binding</keyword>
<dbReference type="Gene3D" id="1.10.10.10">
    <property type="entry name" value="Winged helix-like DNA-binding domain superfamily/Winged helix DNA-binding domain"/>
    <property type="match status" value="1"/>
</dbReference>
<accession>A0A3C1KQD5</accession>
<dbReference type="InterPro" id="IPR036388">
    <property type="entry name" value="WH-like_DNA-bd_sf"/>
</dbReference>
<evidence type="ECO:0008006" key="7">
    <source>
        <dbReference type="Google" id="ProtNLM"/>
    </source>
</evidence>
<dbReference type="SUPFAM" id="SSF46785">
    <property type="entry name" value="Winged helix' DNA-binding domain"/>
    <property type="match status" value="1"/>
</dbReference>
<sequence length="144" mass="16217">MLEQKRSLLHRLGLRSRRAPRLGERELAVMGILWRGQPRSAAQVLEAMPHAGIQLSTVQSTLERLYRKGMASRSKEARAFVYRHRVPREELIKILLRDITRDIADGDLLPVISGFARYMAEDDRATAAAIEALLSAKSKAPDES</sequence>
<evidence type="ECO:0000256" key="4">
    <source>
        <dbReference type="ARBA" id="ARBA00023163"/>
    </source>
</evidence>
<proteinExistence type="inferred from homology"/>
<comment type="caution">
    <text evidence="5">The sequence shown here is derived from an EMBL/GenBank/DDBJ whole genome shotgun (WGS) entry which is preliminary data.</text>
</comment>
<dbReference type="STRING" id="1121937.GCA_000423125_02833"/>
<evidence type="ECO:0000313" key="5">
    <source>
        <dbReference type="EMBL" id="HAN28698.1"/>
    </source>
</evidence>
<reference evidence="5 6" key="1">
    <citation type="journal article" date="2018" name="Nat. Biotechnol.">
        <title>A standardized bacterial taxonomy based on genome phylogeny substantially revises the tree of life.</title>
        <authorList>
            <person name="Parks D.H."/>
            <person name="Chuvochina M."/>
            <person name="Waite D.W."/>
            <person name="Rinke C."/>
            <person name="Skarshewski A."/>
            <person name="Chaumeil P.A."/>
            <person name="Hugenholtz P."/>
        </authorList>
    </citation>
    <scope>NUCLEOTIDE SEQUENCE [LARGE SCALE GENOMIC DNA]</scope>
    <source>
        <strain evidence="5">UBA9158</strain>
    </source>
</reference>
<protein>
    <recommendedName>
        <fullName evidence="7">CopY family transcriptional regulator</fullName>
    </recommendedName>
</protein>
<dbReference type="InterPro" id="IPR036390">
    <property type="entry name" value="WH_DNA-bd_sf"/>
</dbReference>
<evidence type="ECO:0000256" key="1">
    <source>
        <dbReference type="ARBA" id="ARBA00011046"/>
    </source>
</evidence>
<dbReference type="GO" id="GO:0045892">
    <property type="term" value="P:negative regulation of DNA-templated transcription"/>
    <property type="evidence" value="ECO:0007669"/>
    <property type="project" value="InterPro"/>
</dbReference>
<evidence type="ECO:0000313" key="6">
    <source>
        <dbReference type="Proteomes" id="UP000259273"/>
    </source>
</evidence>
<dbReference type="AlphaFoldDB" id="A0A3C1KQD5"/>
<evidence type="ECO:0000256" key="3">
    <source>
        <dbReference type="ARBA" id="ARBA00023125"/>
    </source>
</evidence>
<dbReference type="Proteomes" id="UP000259273">
    <property type="component" value="Unassembled WGS sequence"/>
</dbReference>
<comment type="similarity">
    <text evidence="1">Belongs to the BlaI transcriptional regulatory family.</text>
</comment>
<evidence type="ECO:0000256" key="2">
    <source>
        <dbReference type="ARBA" id="ARBA00023015"/>
    </source>
</evidence>
<dbReference type="GO" id="GO:0003677">
    <property type="term" value="F:DNA binding"/>
    <property type="evidence" value="ECO:0007669"/>
    <property type="project" value="UniProtKB-KW"/>
</dbReference>